<organism evidence="3 4">
    <name type="scientific">Pyxidicoccus parkwayensis</name>
    <dbReference type="NCBI Taxonomy" id="2813578"/>
    <lineage>
        <taxon>Bacteria</taxon>
        <taxon>Pseudomonadati</taxon>
        <taxon>Myxococcota</taxon>
        <taxon>Myxococcia</taxon>
        <taxon>Myxococcales</taxon>
        <taxon>Cystobacterineae</taxon>
        <taxon>Myxococcaceae</taxon>
        <taxon>Pyxidicoccus</taxon>
    </lineage>
</organism>
<feature type="chain" id="PRO_5046759117" evidence="2">
    <location>
        <begin position="25"/>
        <end position="268"/>
    </location>
</feature>
<reference evidence="3 4" key="1">
    <citation type="submission" date="2021-02" db="EMBL/GenBank/DDBJ databases">
        <title>De Novo genome assembly of isolated myxobacteria.</title>
        <authorList>
            <person name="Stevens D.C."/>
        </authorList>
    </citation>
    <scope>NUCLEOTIDE SEQUENCE [LARGE SCALE GENOMIC DNA]</scope>
    <source>
        <strain evidence="4">SCPEA02</strain>
    </source>
</reference>
<evidence type="ECO:0000313" key="4">
    <source>
        <dbReference type="Proteomes" id="UP000662747"/>
    </source>
</evidence>
<protein>
    <submittedName>
        <fullName evidence="3">DUF3108 domain-containing protein</fullName>
    </submittedName>
</protein>
<evidence type="ECO:0000256" key="1">
    <source>
        <dbReference type="SAM" id="MobiDB-lite"/>
    </source>
</evidence>
<dbReference type="Pfam" id="PF11306">
    <property type="entry name" value="DUF3108"/>
    <property type="match status" value="1"/>
</dbReference>
<feature type="compositionally biased region" description="Basic and acidic residues" evidence="1">
    <location>
        <begin position="132"/>
        <end position="145"/>
    </location>
</feature>
<keyword evidence="2" id="KW-0732">Signal</keyword>
<dbReference type="Proteomes" id="UP000662747">
    <property type="component" value="Chromosome"/>
</dbReference>
<name>A0ABX7PBM8_9BACT</name>
<dbReference type="RefSeq" id="WP_206729338.1">
    <property type="nucleotide sequence ID" value="NZ_CP071090.1"/>
</dbReference>
<evidence type="ECO:0000313" key="3">
    <source>
        <dbReference type="EMBL" id="QSQ27822.1"/>
    </source>
</evidence>
<dbReference type="EMBL" id="CP071090">
    <property type="protein sequence ID" value="QSQ27822.1"/>
    <property type="molecule type" value="Genomic_DNA"/>
</dbReference>
<sequence length="268" mass="29526">MRAQSRWGFAAVLAGLVWSATATAQESSANPAFGPGEQSQYRVKYLGVTAGTAQVTVGAPMKQFGEEVWPIIALAKSQDVIGVWPIKDKFVSYWQAAGQRVLGSDLHADENNKRRRQRIKMQPDGKSALVVKQKEGEPPRESTRDLEQGTLDVTGATFALRNRELVVGQDYAYPVFTGSKTFTMRAKVEGREMLNTELGPKEVFKVRVQAEFGGSLTSKRDMFAYFTTDPNHVVVRVEADFALGTMVAEITDYKPGRIMELARAGNDG</sequence>
<feature type="signal peptide" evidence="2">
    <location>
        <begin position="1"/>
        <end position="24"/>
    </location>
</feature>
<evidence type="ECO:0000256" key="2">
    <source>
        <dbReference type="SAM" id="SignalP"/>
    </source>
</evidence>
<gene>
    <name evidence="3" type="ORF">JY651_24255</name>
</gene>
<dbReference type="InterPro" id="IPR021457">
    <property type="entry name" value="DUF3108"/>
</dbReference>
<feature type="region of interest" description="Disordered" evidence="1">
    <location>
        <begin position="107"/>
        <end position="145"/>
    </location>
</feature>
<accession>A0ABX7PBM8</accession>
<keyword evidence="4" id="KW-1185">Reference proteome</keyword>
<proteinExistence type="predicted"/>